<proteinExistence type="predicted"/>
<dbReference type="RefSeq" id="WP_317491857.1">
    <property type="nucleotide sequence ID" value="NZ_CP136051.1"/>
</dbReference>
<reference evidence="2 3" key="1">
    <citation type="journal article" date="2023" name="Microbiol. Resour. Announc.">
        <title>Complete Genome Sequence of Imperialibacter roseus strain P4T.</title>
        <authorList>
            <person name="Tizabi D.R."/>
            <person name="Bachvaroff T."/>
            <person name="Hill R.T."/>
        </authorList>
    </citation>
    <scope>NUCLEOTIDE SEQUENCE [LARGE SCALE GENOMIC DNA]</scope>
    <source>
        <strain evidence="2 3">P4T</strain>
    </source>
</reference>
<keyword evidence="1" id="KW-0472">Membrane</keyword>
<keyword evidence="1" id="KW-1133">Transmembrane helix</keyword>
<evidence type="ECO:0000313" key="2">
    <source>
        <dbReference type="EMBL" id="WOK09237.1"/>
    </source>
</evidence>
<protein>
    <submittedName>
        <fullName evidence="2">Uncharacterized protein</fullName>
    </submittedName>
</protein>
<keyword evidence="3" id="KW-1185">Reference proteome</keyword>
<organism evidence="2 3">
    <name type="scientific">Imperialibacter roseus</name>
    <dbReference type="NCBI Taxonomy" id="1324217"/>
    <lineage>
        <taxon>Bacteria</taxon>
        <taxon>Pseudomonadati</taxon>
        <taxon>Bacteroidota</taxon>
        <taxon>Cytophagia</taxon>
        <taxon>Cytophagales</taxon>
        <taxon>Flammeovirgaceae</taxon>
        <taxon>Imperialibacter</taxon>
    </lineage>
</organism>
<sequence length="204" mass="23722">MLTEFEIETMMEIPAILEATQKLKKDFIRTDAPYLEIGDHDFFGLIMLAPTVGVALANGSVSLFEELALNKKARKASKGGYFLKKDPTVYAMKFLLDNYTKWEEKFFDVLKIAMSSSFDIDKLKTKEAAVVDNNYDEYKRTVLNTPYILIRFISSFFLQDDEHIIQRRSMNKTDYERLLDIGQKLDLHRIPVFQQFCQTFKVKG</sequence>
<evidence type="ECO:0000313" key="3">
    <source>
        <dbReference type="Proteomes" id="UP001302349"/>
    </source>
</evidence>
<gene>
    <name evidence="2" type="ORF">RT717_11370</name>
</gene>
<keyword evidence="1" id="KW-0812">Transmembrane</keyword>
<evidence type="ECO:0000256" key="1">
    <source>
        <dbReference type="SAM" id="Phobius"/>
    </source>
</evidence>
<accession>A0ABZ0IXJ1</accession>
<dbReference type="Proteomes" id="UP001302349">
    <property type="component" value="Chromosome"/>
</dbReference>
<name>A0ABZ0IXJ1_9BACT</name>
<feature type="transmembrane region" description="Helical" evidence="1">
    <location>
        <begin position="42"/>
        <end position="64"/>
    </location>
</feature>
<dbReference type="EMBL" id="CP136051">
    <property type="protein sequence ID" value="WOK09237.1"/>
    <property type="molecule type" value="Genomic_DNA"/>
</dbReference>